<feature type="compositionally biased region" description="Low complexity" evidence="5">
    <location>
        <begin position="24"/>
        <end position="34"/>
    </location>
</feature>
<name>A0A4R5XDV4_9AGAM</name>
<dbReference type="GO" id="GO:0008440">
    <property type="term" value="F:inositol-1,4,5-trisphosphate 3-kinase activity"/>
    <property type="evidence" value="ECO:0007669"/>
    <property type="project" value="TreeGrafter"/>
</dbReference>
<feature type="compositionally biased region" description="Basic and acidic residues" evidence="5">
    <location>
        <begin position="301"/>
        <end position="312"/>
    </location>
</feature>
<feature type="compositionally biased region" description="Acidic residues" evidence="5">
    <location>
        <begin position="468"/>
        <end position="480"/>
    </location>
</feature>
<feature type="compositionally biased region" description="Acidic residues" evidence="5">
    <location>
        <begin position="744"/>
        <end position="757"/>
    </location>
</feature>
<feature type="compositionally biased region" description="Low complexity" evidence="5">
    <location>
        <begin position="483"/>
        <end position="495"/>
    </location>
</feature>
<feature type="region of interest" description="Disordered" evidence="5">
    <location>
        <begin position="214"/>
        <end position="507"/>
    </location>
</feature>
<reference evidence="6 7" key="1">
    <citation type="submission" date="2018-06" db="EMBL/GenBank/DDBJ databases">
        <title>A transcriptomic atlas of mushroom development highlights an independent origin of complex multicellularity.</title>
        <authorList>
            <consortium name="DOE Joint Genome Institute"/>
            <person name="Krizsan K."/>
            <person name="Almasi E."/>
            <person name="Merenyi Z."/>
            <person name="Sahu N."/>
            <person name="Viragh M."/>
            <person name="Koszo T."/>
            <person name="Mondo S."/>
            <person name="Kiss B."/>
            <person name="Balint B."/>
            <person name="Kues U."/>
            <person name="Barry K."/>
            <person name="Hegedus J.C."/>
            <person name="Henrissat B."/>
            <person name="Johnson J."/>
            <person name="Lipzen A."/>
            <person name="Ohm R."/>
            <person name="Nagy I."/>
            <person name="Pangilinan J."/>
            <person name="Yan J."/>
            <person name="Xiong Y."/>
            <person name="Grigoriev I.V."/>
            <person name="Hibbett D.S."/>
            <person name="Nagy L.G."/>
        </authorList>
    </citation>
    <scope>NUCLEOTIDE SEQUENCE [LARGE SCALE GENOMIC DNA]</scope>
    <source>
        <strain evidence="6 7">SZMC22713</strain>
    </source>
</reference>
<feature type="region of interest" description="Disordered" evidence="5">
    <location>
        <begin position="1016"/>
        <end position="1116"/>
    </location>
</feature>
<dbReference type="GO" id="GO:0032958">
    <property type="term" value="P:inositol phosphate biosynthetic process"/>
    <property type="evidence" value="ECO:0007669"/>
    <property type="project" value="InterPro"/>
</dbReference>
<feature type="compositionally biased region" description="Low complexity" evidence="5">
    <location>
        <begin position="326"/>
        <end position="336"/>
    </location>
</feature>
<dbReference type="STRING" id="50990.A0A4R5XDV4"/>
<dbReference type="EMBL" id="ML170156">
    <property type="protein sequence ID" value="TDL29259.1"/>
    <property type="molecule type" value="Genomic_DNA"/>
</dbReference>
<dbReference type="EC" id="2.7.-.-" evidence="4"/>
<feature type="compositionally biased region" description="Pro residues" evidence="5">
    <location>
        <begin position="375"/>
        <end position="385"/>
    </location>
</feature>
<protein>
    <recommendedName>
        <fullName evidence="4">Kinase</fullName>
        <ecNumber evidence="4">2.7.-.-</ecNumber>
    </recommendedName>
</protein>
<feature type="compositionally biased region" description="Basic and acidic residues" evidence="5">
    <location>
        <begin position="1076"/>
        <end position="1085"/>
    </location>
</feature>
<dbReference type="GO" id="GO:0005634">
    <property type="term" value="C:nucleus"/>
    <property type="evidence" value="ECO:0007669"/>
    <property type="project" value="TreeGrafter"/>
</dbReference>
<dbReference type="GO" id="GO:0005737">
    <property type="term" value="C:cytoplasm"/>
    <property type="evidence" value="ECO:0007669"/>
    <property type="project" value="TreeGrafter"/>
</dbReference>
<feature type="region of interest" description="Disordered" evidence="5">
    <location>
        <begin position="856"/>
        <end position="878"/>
    </location>
</feature>
<dbReference type="SUPFAM" id="SSF56104">
    <property type="entry name" value="SAICAR synthase-like"/>
    <property type="match status" value="1"/>
</dbReference>
<dbReference type="VEuPathDB" id="FungiDB:BD410DRAFT_779598"/>
<dbReference type="OrthoDB" id="2573163at2759"/>
<feature type="region of interest" description="Disordered" evidence="5">
    <location>
        <begin position="727"/>
        <end position="757"/>
    </location>
</feature>
<feature type="compositionally biased region" description="Low complexity" evidence="5">
    <location>
        <begin position="1058"/>
        <end position="1073"/>
    </location>
</feature>
<organism evidence="6 7">
    <name type="scientific">Rickenella mellea</name>
    <dbReference type="NCBI Taxonomy" id="50990"/>
    <lineage>
        <taxon>Eukaryota</taxon>
        <taxon>Fungi</taxon>
        <taxon>Dikarya</taxon>
        <taxon>Basidiomycota</taxon>
        <taxon>Agaricomycotina</taxon>
        <taxon>Agaricomycetes</taxon>
        <taxon>Hymenochaetales</taxon>
        <taxon>Rickenellaceae</taxon>
        <taxon>Rickenella</taxon>
    </lineage>
</organism>
<keyword evidence="7" id="KW-1185">Reference proteome</keyword>
<gene>
    <name evidence="6" type="ORF">BD410DRAFT_779598</name>
</gene>
<dbReference type="InterPro" id="IPR038286">
    <property type="entry name" value="IPK_sf"/>
</dbReference>
<accession>A0A4R5XDV4</accession>
<dbReference type="PANTHER" id="PTHR12400:SF21">
    <property type="entry name" value="KINASE"/>
    <property type="match status" value="1"/>
</dbReference>
<comment type="similarity">
    <text evidence="1 4">Belongs to the inositol phosphokinase (IPK) family.</text>
</comment>
<feature type="region of interest" description="Disordered" evidence="5">
    <location>
        <begin position="545"/>
        <end position="590"/>
    </location>
</feature>
<feature type="region of interest" description="Disordered" evidence="5">
    <location>
        <begin position="950"/>
        <end position="990"/>
    </location>
</feature>
<feature type="compositionally biased region" description="Polar residues" evidence="5">
    <location>
        <begin position="863"/>
        <end position="874"/>
    </location>
</feature>
<sequence length="1454" mass="160307">MSTSISPSPSHKIPRYPFPPSPPSSATVTAPSSPHLEPRHHKGQDYSTSPWINPPDTFRRATTEDDPFRLSHSASQSSPSKKRTSRHQPARAITLPSSALPLPPPQLPPKLRTRQSSNASSSSSLSSAPAYATPPPPQSPLPSSSGVSRKVAASLQLFKETATTPTEEIPALSLGRGGSTSRRRNVVVPSETDEDTSAEVGEAQFEFVKRAAWPARESAAMRREQSSTALDRVRTRESVPSLNASWDRDKKDGTGDSQQRALERRPSAKDNVMSDLMQWRRDVIVNQDPSSSVSYGLGRGRQRERPVWKDAPEDLAFEVGQHSVPASSSARSSRSSTHTVHEAQDRQSRHPPRSKDAFDQAYFAQGPETASGIYPLPPSPSPSPSPVRRRVESPRTPQTPPKAESRRHVSTSQSGTSPISPPKPLTPSRPRSSTLIQTREPIPIPVAPEDEPTSARITPISATSLWTTDDDQELDFDTESWDSASFTTSASTTTAPQPPSPELSQLDLPDIAIPGHAATIAGHDDEVEGYDREGRFALHDLVAQGDSRPSLHQPQEASAGTGDGYSTDGERDPDDMFPTNEANDSFDLEDEDRLPHIPLRPFRNQVGGHSAIYKFTKRAVCKPLVSRENLFYEAVEHEAPPLLAFIPRYLGVMLVNYRRVRKHSNTNQNPPNVIAKHNGWDNGHHGPSKVSQDVASGDLTPKPIPRPATLQKAATLQDIQNATAAALSALPTSKSPREGPADGDGAESTDVETDTEMPEVVLDRNRHIVPEWLLRGGGPRNQLLRHSYSTGSPVHLTRRHLQQPVSASSPDLFGSPPFHDPSTVNGGSKSLSASLTIPGRALSPLGSAAHATVNGSHDIDLRTPTNSPETSSLLSRAPTMLNGHESQMTLATRSAESDEDHHGRPKLRYAASHQGVSSSASLFGGTGSTVVNTKLKDHVFNAILRRFRRRTRSHADRSSRTEDEGEQADGEFDEIPLGYGRGGAGRKRRLRRVRAGAIDRVKEEEFMDIGAPLRRVQSEGEFGSPGRGRTVDGGKESSSFEDVFDFDSSRHRSANGDANASPSVPASSIAAANGHPVRERSRSRSLEPQGTRRMPIHSARQSRPERKCGGDSPATRQEHFILMEDLTGRLKTPCVLDLKMGTRQYGVDATPTKKKSQRKKCDRTTSRTLGVRLCGMQVWNRVTQTYKTQDKYEGREVKTKEFPDVLAQFLFDGECLMVQHVPDILQKLYALARIVNRLKGYRFYGCSLLFIYDGDHEAQDSYRACVSEHPTLRSKRGESLERQSFLHHRRPDRRPLRRFQSEEFLLSSEGKRGSPAKRKRGEVNIRVVDFAHTTTGRDYFPYPDDFEPSARSREVTAGKGYHADVDPETGLIYARFPPHYPDQPDRGFLFGLKSLSDTLVKLWDQERVRRMKASRDDPSAYSSQLPTLCTNGSEIFDMIFRSSDGEEDYGMLST</sequence>
<evidence type="ECO:0000256" key="3">
    <source>
        <dbReference type="ARBA" id="ARBA00022777"/>
    </source>
</evidence>
<feature type="compositionally biased region" description="Low complexity" evidence="5">
    <location>
        <begin position="116"/>
        <end position="131"/>
    </location>
</feature>
<keyword evidence="2 4" id="KW-0808">Transferase</keyword>
<evidence type="ECO:0000256" key="2">
    <source>
        <dbReference type="ARBA" id="ARBA00022679"/>
    </source>
</evidence>
<evidence type="ECO:0000313" key="7">
    <source>
        <dbReference type="Proteomes" id="UP000294933"/>
    </source>
</evidence>
<proteinExistence type="inferred from homology"/>
<feature type="compositionally biased region" description="Low complexity" evidence="5">
    <location>
        <begin position="160"/>
        <end position="174"/>
    </location>
</feature>
<evidence type="ECO:0000313" key="6">
    <source>
        <dbReference type="EMBL" id="TDL29259.1"/>
    </source>
</evidence>
<feature type="compositionally biased region" description="Basic residues" evidence="5">
    <location>
        <begin position="80"/>
        <end position="89"/>
    </location>
</feature>
<feature type="compositionally biased region" description="Acidic residues" evidence="5">
    <location>
        <begin position="963"/>
        <end position="974"/>
    </location>
</feature>
<evidence type="ECO:0000256" key="1">
    <source>
        <dbReference type="ARBA" id="ARBA00007374"/>
    </source>
</evidence>
<feature type="region of interest" description="Disordered" evidence="5">
    <location>
        <begin position="1"/>
        <end position="199"/>
    </location>
</feature>
<dbReference type="Proteomes" id="UP000294933">
    <property type="component" value="Unassembled WGS sequence"/>
</dbReference>
<dbReference type="GO" id="GO:0046854">
    <property type="term" value="P:phosphatidylinositol phosphate biosynthetic process"/>
    <property type="evidence" value="ECO:0007669"/>
    <property type="project" value="TreeGrafter"/>
</dbReference>
<feature type="compositionally biased region" description="Basic and acidic residues" evidence="5">
    <location>
        <begin position="219"/>
        <end position="237"/>
    </location>
</feature>
<feature type="compositionally biased region" description="Basic and acidic residues" evidence="5">
    <location>
        <begin position="339"/>
        <end position="358"/>
    </location>
</feature>
<dbReference type="GO" id="GO:0000824">
    <property type="term" value="F:inositol-1,4,5,6-tetrakisphosphate 3-kinase activity"/>
    <property type="evidence" value="ECO:0007669"/>
    <property type="project" value="TreeGrafter"/>
</dbReference>
<evidence type="ECO:0000256" key="4">
    <source>
        <dbReference type="RuleBase" id="RU363090"/>
    </source>
</evidence>
<dbReference type="InterPro" id="IPR005522">
    <property type="entry name" value="IPK"/>
</dbReference>
<dbReference type="Pfam" id="PF03770">
    <property type="entry name" value="IPK"/>
    <property type="match status" value="1"/>
</dbReference>
<feature type="compositionally biased region" description="Basic and acidic residues" evidence="5">
    <location>
        <begin position="57"/>
        <end position="69"/>
    </location>
</feature>
<dbReference type="Gene3D" id="3.30.470.160">
    <property type="entry name" value="Inositol polyphosphate kinase"/>
    <property type="match status" value="1"/>
</dbReference>
<evidence type="ECO:0000256" key="5">
    <source>
        <dbReference type="SAM" id="MobiDB-lite"/>
    </source>
</evidence>
<feature type="compositionally biased region" description="Basic and acidic residues" evidence="5">
    <location>
        <begin position="953"/>
        <end position="962"/>
    </location>
</feature>
<dbReference type="PANTHER" id="PTHR12400">
    <property type="entry name" value="INOSITOL POLYPHOSPHATE KINASE"/>
    <property type="match status" value="1"/>
</dbReference>
<keyword evidence="3 4" id="KW-0418">Kinase</keyword>
<feature type="region of interest" description="Disordered" evidence="5">
    <location>
        <begin position="663"/>
        <end position="706"/>
    </location>
</feature>